<dbReference type="OrthoDB" id="9765204at2"/>
<protein>
    <recommendedName>
        <fullName evidence="4">Insecticide toxin TcdB middle/N-terminal domain-containing protein</fullName>
    </recommendedName>
</protein>
<evidence type="ECO:0000256" key="2">
    <source>
        <dbReference type="ARBA" id="ARBA00022525"/>
    </source>
</evidence>
<feature type="domain" description="Insecticide toxin TcdB middle/N-terminal" evidence="4">
    <location>
        <begin position="1753"/>
        <end position="1901"/>
    </location>
</feature>
<name>A0A6N6RKD3_9FLAO</name>
<organism evidence="5 6">
    <name type="scientific">Phaeocystidibacter luteus</name>
    <dbReference type="NCBI Taxonomy" id="911197"/>
    <lineage>
        <taxon>Bacteria</taxon>
        <taxon>Pseudomonadati</taxon>
        <taxon>Bacteroidota</taxon>
        <taxon>Flavobacteriia</taxon>
        <taxon>Flavobacteriales</taxon>
        <taxon>Phaeocystidibacteraceae</taxon>
        <taxon>Phaeocystidibacter</taxon>
    </lineage>
</organism>
<evidence type="ECO:0000313" key="6">
    <source>
        <dbReference type="Proteomes" id="UP000468650"/>
    </source>
</evidence>
<dbReference type="InterPro" id="IPR028994">
    <property type="entry name" value="Integrin_alpha_N"/>
</dbReference>
<keyword evidence="3" id="KW-0843">Virulence</keyword>
<evidence type="ECO:0000259" key="4">
    <source>
        <dbReference type="Pfam" id="PF12256"/>
    </source>
</evidence>
<dbReference type="NCBIfam" id="TIGR03696">
    <property type="entry name" value="Rhs_assc_core"/>
    <property type="match status" value="1"/>
</dbReference>
<dbReference type="EMBL" id="WBVO01000015">
    <property type="protein sequence ID" value="KAB2805371.1"/>
    <property type="molecule type" value="Genomic_DNA"/>
</dbReference>
<dbReference type="Gene3D" id="2.180.10.10">
    <property type="entry name" value="RHS repeat-associated core"/>
    <property type="match status" value="2"/>
</dbReference>
<dbReference type="Pfam" id="PF03534">
    <property type="entry name" value="SpvB"/>
    <property type="match status" value="1"/>
</dbReference>
<dbReference type="Proteomes" id="UP000468650">
    <property type="component" value="Unassembled WGS sequence"/>
</dbReference>
<comment type="caution">
    <text evidence="5">The sequence shown here is derived from an EMBL/GenBank/DDBJ whole genome shotgun (WGS) entry which is preliminary data.</text>
</comment>
<dbReference type="PANTHER" id="PTHR32305">
    <property type="match status" value="1"/>
</dbReference>
<keyword evidence="6" id="KW-1185">Reference proteome</keyword>
<dbReference type="InterPro" id="IPR050708">
    <property type="entry name" value="T6SS_VgrG/RHS"/>
</dbReference>
<dbReference type="GO" id="GO:0005737">
    <property type="term" value="C:cytoplasm"/>
    <property type="evidence" value="ECO:0007669"/>
    <property type="project" value="InterPro"/>
</dbReference>
<proteinExistence type="predicted"/>
<comment type="subcellular location">
    <subcellularLocation>
        <location evidence="1">Secreted</location>
    </subcellularLocation>
</comment>
<evidence type="ECO:0000256" key="3">
    <source>
        <dbReference type="ARBA" id="ARBA00023026"/>
    </source>
</evidence>
<reference evidence="5 6" key="1">
    <citation type="submission" date="2019-09" db="EMBL/GenBank/DDBJ databases">
        <title>Genomes of family Cryomorphaceae.</title>
        <authorList>
            <person name="Bowman J.P."/>
        </authorList>
    </citation>
    <scope>NUCLEOTIDE SEQUENCE [LARGE SCALE GENOMIC DNA]</scope>
    <source>
        <strain evidence="5 6">LMG 25704</strain>
    </source>
</reference>
<dbReference type="InterPro" id="IPR003284">
    <property type="entry name" value="Sal_SpvB"/>
</dbReference>
<dbReference type="Pfam" id="PF12256">
    <property type="entry name" value="TcdB_toxin_midN"/>
    <property type="match status" value="1"/>
</dbReference>
<dbReference type="SUPFAM" id="SSF69318">
    <property type="entry name" value="Integrin alpha N-terminal domain"/>
    <property type="match status" value="2"/>
</dbReference>
<dbReference type="InterPro" id="IPR022385">
    <property type="entry name" value="Rhs_assc_core"/>
</dbReference>
<accession>A0A6N6RKD3</accession>
<dbReference type="PANTHER" id="PTHR32305:SF15">
    <property type="entry name" value="PROTEIN RHSA-RELATED"/>
    <property type="match status" value="1"/>
</dbReference>
<dbReference type="RefSeq" id="WP_151668421.1">
    <property type="nucleotide sequence ID" value="NZ_WBVO01000015.1"/>
</dbReference>
<keyword evidence="2" id="KW-0964">Secreted</keyword>
<sequence>MKVDFISRLAAVTLCFLFMSPDLFALSRTLSYGIPHMEEQTNYAHVPQLPLEVEKPENMELLAEAGHAYLGGHTNDPHNRPEDDVFQVELDVEETKYAYAFLKYEALGLANPEDLPKSINGSEAYGSQELDIAPDWKEARVRIEMDDLRSGVNSIRFMLPEGLHFPVEVRNVSLELQEENPERVLVQDDIVRRPANSIDFEVLTENVRLRGYKVSQAEAASIPRHIVNVTRRSYAYHLDGSESQGYHIAIGVDASKVRSQSEMNEVQVFYFDDLSKSWKSAHVMKVDHANLRVEAMVPGETDYFAGLIQTPEMPEAGAFVPTNISDIEPANPATGMRLIQAPTANRQGSANISYPLWVPQGRNGMTPQLALNYSSDGSSGWCGLGWSISVPSISVDTRLGVPRFDENQETEGYVYNGQELFLEGGRRPNRADNGGNSMLRQSNSTNGIRFFTRTVSSYSEIVRHGANPDEYYWIVTDSDNKKFYYGTYNGSVVSSNGVLASNEGVSTWYLTKVEDKWGNTMTYEYEQTPHSSSSTDLKSDGISMTLSKITYTGYAEDAGAYTVHFITSTNRVDTRISMNQGLKVVDDKRLDRVEVKYNGTDVVHYHLRYNQDYTKDPVGTIPESDRFFKTLLTEVAEQRDFTAGGVDFYSHKFDYHKGTYGFNSTEDYILETNLSAPWLNNAPEWAQEILSPITSYVVPSGINTSLTGGISGSGSVGLGFQLFPIPNKTSTLSAKFGFSGGNTWSTRMFQDVSGDGLPDLIYKGRDGFNYRALNRRSDGSYYFGNRNDIEAEHLQKFSQRGVNVSLDFVAEANLLYYGSNWSWSSNETKVSMTDYNGDGVLDLITKTGGDYRVKFGQLQSNGDLTFAYSSESTHNPVLKASDVTLPDFEGVPTKAFETVRVWEASVAGTIQIRGAASIYGQNSGEVRVAVQKNGQFIYPGNTFGSNGAIAFKTVTPTSPQVMSYDIVVQKGDQIFFRIQAGEDGQQDFVQWNPVVKYTSSNHVDGNGTQFWLSSYNAGFLLSGREPVWFNGGDQVKVIPGVQTLNAALGDELQLKIELYNEEGKITEYIQQVNAGSTSIGTSFNSAPFINAYHSFNGSFGINSSDKLYMVFSAWSTSTVDWKRIKWRPEIHVLDVCADYPDRSYPVVDIQTYNRIKTLNGPVGFSLPSNDYEVSVELDDYTASSQQTELENIFDELKTDYRELVYMTVKSGGTAISHKAVSFEYYHQGTHIVRWYDLNPDLSKKNQLSNETFNGSSSATFNSGDVQNGEIWIEFHGKGPFADGITDYLNQHVRSIGAYSMEREYFSLEGSVNIYYRGIDNLQSQYKYWGQFGWGTPDGEENVAIQPSELITPAMEELENGADFNDESYLANTTANLDPMDMKFVPMFAARGEKHTNLRSYQIDYAKSGQTWTYSLLDRWSVMGSHISVFDAYGMSFPGIYGESEDEADDFTVPGGLDPTYTAFAMPNRTKSYSKAENGPGGGFVNTSTVVNDPSKYFSRTVGYFGDLNGDGFPDVVSENTNGSIDVQYTNPTGGHVSSKNLTSISELNKSNSDNSTIAPNGTFINNIPKFEELNLPNASVSFGSSFTLNSLADINGDGLPDQTIDGVGISLNSGYDFDAPINAPYAKSIANNSSFSFGVSSALKDMFEVVPTWAKSFSAGINVNFVGNDANTFYMDFNGDGLQDRMVLGQNNSANLFINTGTTYQLYNAVTTQESYNLSRGMGFSGNLTGNYAFSIPFGPKISVGGSVNGNLSVNRVRTSFVDMNGDGDMDFIHSLDNGNMAVYLAKSEKANLLNTVTNPLGGTISIDYELIGNKVGYYDAEVKTHVSNDDVEKVIWDMPTAKWVMSEVTVDDGFDLISSGSADVDGTDEYVTKFAYDGGIKNRREKNFVGFTRFAIIHPDQLEGGQYYLSNPSPSYGIAARRLPEEIDPSIENQGGVLTEIKLLEVNILNVEVFSSPNSLEPHDILEWTFTQNLKVKSLQLHRHYWEETFRQDPNDPIVWLFEHIELISENSYDYEYRQVDIASGSPTAGQVKLQSSSPVVIEDLSTLGETSSIFPAVISTEDVSFPDISERTKYLAHKYEIEYDEYFNVIRYKDFGESQPGAISKVQVGTYSYYEYEYKSQQNSCDEIVNFEILEGAEYAPFVGLVVESNTPGFDPAVAWYIPEPISGCFDPAEVPYPNSFCVGEGDDIEFTTVHRKQVLREVPIYEYNYATVYTGALIAEMEYFDPTNANGRTSALREHKIYEGSTAGNPIRHSEVASLWSNGAITNAAPSELRQYYGTGTSDYSVTDLEYDEYGNVDKITGPPNTDGVRAHRVFNYDSGLNQFVTSVQNHIGETVCNVYDFGPQQLLQTTGPNGHPIRYAYDENDRLAQVWAPRELYDGTQGPTVSFEYYPYGKSGSSVTNPAPVAITYHNTGNSGTTVEFRDESNLDEYCSTLHAIPSSTMANSVGTATFVDGLDRPMQVKTEVDVTNSFGGSSERLRVSGIVEYDRFGHVVATRQDFLSNETPVDLGNFIWDVSSSVSPVIGTSTHDYAGRKQTEDVAWSGTGTSTPDMTTITYGYYWASDLGYTEYSGKDYFAQEVSQDGTSQISYSDSRGNGIATKTDDGTNHILTQFDFDNLGQLLKVVTPMSQTGAPIEVDYVYDMFGRVLSEDHPDRGLSTTTYDKASNILITTTPEGRIEYEFDQYGRIEKKLFKETVAPYDPSISSGLYDVLYEYGAADGSDSRNGVGRLIRATQGSTSNPVLVEDFKYDELGNTTWNKREFNIPKNGAETFITQSFYDSFGRVLKLKYPDDEYVNYSYSNLGSLRSITTNFASMPSESIIDMIHYDGFDNITRIEYGNGTSTDFEYHEFTRSLMMNKTEAKASSGTFAQVHQKEFTYNSRGLITSVDAEVDEMMFGASKTQVYTFDFSYDDFNRLTQADLTDKTNSTHYSAYSVGTNFDAAGRITSKSSAVLNPGNSDLVATGTGMDYTRTYTYSAGSHQLSNLTDPNNVAWHQNLQYNDAGSIEKIEEWNAVTSSYDETVFVWNEQEQLVAVSDPNSGIHHYVYDYNGTRIMKSSYLESTLSVDDQDVGTRTNLDPYSLYVNEYYVRKNFADGFQKTKHYYMGMQRVVSDITLQEVAPPEGPGMKNELNDTETLDSSIEEEMGSAGANNPVIDHLVHVLAGLGEIEGEDFVIEDLVKSETLESQFPQFSSQSESAKVGHYAGEWECCFEGVRYWYHPDYLGSVDMITDESGTVYQYFLYNPWGEELNSYSQPNGEFSSPYRFNGKELDEETGLAYYGARYYDNQLSMWLSVDPLGMDESNVSKTPYHFSSGNPIMRLDPDGRKDVIFNEDGTYRETINDNWWHNLWNGTNGIVKNSDGETMMEFKFNDSKDAERFQLDPSDKDYLEGIDMDNDISDLRDEIVDSRIENIQNSTDGHFSVLRAVYDESLSSGALDMKNEPDAYKLHIIDGVGYNDYDAGNWLWGYAVSKLGVYYWEAKLGSEFNGFWNGKLQNDQYQPGDFFLNRITITGDSAADQRAIRAGHRAHNRN</sequence>
<dbReference type="GO" id="GO:0005576">
    <property type="term" value="C:extracellular region"/>
    <property type="evidence" value="ECO:0007669"/>
    <property type="project" value="UniProtKB-SubCell"/>
</dbReference>
<evidence type="ECO:0000313" key="5">
    <source>
        <dbReference type="EMBL" id="KAB2805371.1"/>
    </source>
</evidence>
<evidence type="ECO:0000256" key="1">
    <source>
        <dbReference type="ARBA" id="ARBA00004613"/>
    </source>
</evidence>
<dbReference type="InterPro" id="IPR022045">
    <property type="entry name" value="TcdB_toxin_mid/N"/>
</dbReference>
<gene>
    <name evidence="5" type="ORF">F8C67_13630</name>
</gene>